<dbReference type="AlphaFoldDB" id="W9QVK1"/>
<evidence type="ECO:0000313" key="2">
    <source>
        <dbReference type="Proteomes" id="UP000030645"/>
    </source>
</evidence>
<reference evidence="2" key="1">
    <citation type="submission" date="2013-01" db="EMBL/GenBank/DDBJ databases">
        <title>Draft Genome Sequence of a Mulberry Tree, Morus notabilis C.K. Schneid.</title>
        <authorList>
            <person name="He N."/>
            <person name="Zhao S."/>
        </authorList>
    </citation>
    <scope>NUCLEOTIDE SEQUENCE</scope>
</reference>
<evidence type="ECO:0000313" key="1">
    <source>
        <dbReference type="EMBL" id="EXB39343.1"/>
    </source>
</evidence>
<keyword evidence="2" id="KW-1185">Reference proteome</keyword>
<dbReference type="EMBL" id="KE343721">
    <property type="protein sequence ID" value="EXB39343.1"/>
    <property type="molecule type" value="Genomic_DNA"/>
</dbReference>
<sequence>MEDKVTLQRVELLRGPYQRGVAKGDNPIGLLCHLTKTVGSSPNGQPLSTTTTFLLTYLYSSSLPSI</sequence>
<gene>
    <name evidence="1" type="ORF">L484_025038</name>
</gene>
<organism evidence="1 2">
    <name type="scientific">Morus notabilis</name>
    <dbReference type="NCBI Taxonomy" id="981085"/>
    <lineage>
        <taxon>Eukaryota</taxon>
        <taxon>Viridiplantae</taxon>
        <taxon>Streptophyta</taxon>
        <taxon>Embryophyta</taxon>
        <taxon>Tracheophyta</taxon>
        <taxon>Spermatophyta</taxon>
        <taxon>Magnoliopsida</taxon>
        <taxon>eudicotyledons</taxon>
        <taxon>Gunneridae</taxon>
        <taxon>Pentapetalae</taxon>
        <taxon>rosids</taxon>
        <taxon>fabids</taxon>
        <taxon>Rosales</taxon>
        <taxon>Moraceae</taxon>
        <taxon>Moreae</taxon>
        <taxon>Morus</taxon>
    </lineage>
</organism>
<dbReference type="Proteomes" id="UP000030645">
    <property type="component" value="Unassembled WGS sequence"/>
</dbReference>
<protein>
    <submittedName>
        <fullName evidence="1">Uncharacterized protein</fullName>
    </submittedName>
</protein>
<accession>W9QVK1</accession>
<name>W9QVK1_9ROSA</name>
<proteinExistence type="predicted"/>